<sequence length="580" mass="66705">MARWPFLFLSVAIGMNTQDYDYGDTDYPDLLSNGNGFNSENLGIFNPFGLSFNNPSTFRRPTQRPQRRPNVVVILADDMGWSDVSFTGSGQIPTPNLDALASSGVMLQHHYVQPLCTPSRAALLTGMYPINTGMQHYVIRSREPWGLPLDIKLLPQHLKELGYSTHIVGKWHLGQFREEYLPTRRGFDSHLGYYNGYIDYFTHNHTYQKYSALDFFLNEKPYLTSEYATRVFTRRAQEIIRDHDVDEPLFLYFAHLAVHRATDMNPFQAPEETVTKFSYIGDHNRTTFAAMLAELDISVGQVVEALARKGILDNTVILFSSDNGGQATAPMENTGSNFPLRGQKRTLFEGGTRVPAFVWSPLIRRPRRVFRGITHIVDWLPTIYHLAGGDVRSLGRLDGLNVWNSISDDLPSPRIELVYNIDPVERDLAIRVGRYKLLFGKQYNLTGWYDGRGFGYVSQFALEKYMDQSTVARIFRDLGYWWKGRGQDYQRKPTWQWRENARVQCGRHPDAHPCVSSQQPCLFDLDTDPCEYNNIYQQFTQVADYLFVRLQLHAHGAKVINNRPDDENFKPNITWGPWVQ</sequence>
<evidence type="ECO:0000256" key="1">
    <source>
        <dbReference type="ARBA" id="ARBA00001913"/>
    </source>
</evidence>
<dbReference type="Gene3D" id="3.30.1120.10">
    <property type="match status" value="1"/>
</dbReference>
<dbReference type="AlphaFoldDB" id="A0A1V9XGE7"/>
<reference evidence="9 10" key="1">
    <citation type="journal article" date="2017" name="Gigascience">
        <title>Draft genome of the honey bee ectoparasitic mite, Tropilaelaps mercedesae, is shaped by the parasitic life history.</title>
        <authorList>
            <person name="Dong X."/>
            <person name="Armstrong S.D."/>
            <person name="Xia D."/>
            <person name="Makepeace B.L."/>
            <person name="Darby A.C."/>
            <person name="Kadowaki T."/>
        </authorList>
    </citation>
    <scope>NUCLEOTIDE SEQUENCE [LARGE SCALE GENOMIC DNA]</scope>
    <source>
        <strain evidence="9">Wuxi-XJTLU</strain>
    </source>
</reference>
<evidence type="ECO:0000256" key="4">
    <source>
        <dbReference type="ARBA" id="ARBA00022801"/>
    </source>
</evidence>
<gene>
    <name evidence="9" type="ORF">BIW11_10384</name>
</gene>
<name>A0A1V9XGE7_9ACAR</name>
<evidence type="ECO:0000256" key="6">
    <source>
        <dbReference type="ARBA" id="ARBA00023180"/>
    </source>
</evidence>
<evidence type="ECO:0000259" key="8">
    <source>
        <dbReference type="Pfam" id="PF00884"/>
    </source>
</evidence>
<keyword evidence="7" id="KW-0732">Signal</keyword>
<feature type="signal peptide" evidence="7">
    <location>
        <begin position="1"/>
        <end position="17"/>
    </location>
</feature>
<keyword evidence="3" id="KW-0479">Metal-binding</keyword>
<dbReference type="CDD" id="cd16029">
    <property type="entry name" value="4-S"/>
    <property type="match status" value="1"/>
</dbReference>
<comment type="similarity">
    <text evidence="2">Belongs to the sulfatase family.</text>
</comment>
<evidence type="ECO:0000256" key="5">
    <source>
        <dbReference type="ARBA" id="ARBA00022837"/>
    </source>
</evidence>
<dbReference type="EMBL" id="MNPL01011787">
    <property type="protein sequence ID" value="OQR72432.1"/>
    <property type="molecule type" value="Genomic_DNA"/>
</dbReference>
<dbReference type="PROSITE" id="PS00523">
    <property type="entry name" value="SULFATASE_1"/>
    <property type="match status" value="1"/>
</dbReference>
<comment type="caution">
    <text evidence="9">The sequence shown here is derived from an EMBL/GenBank/DDBJ whole genome shotgun (WGS) entry which is preliminary data.</text>
</comment>
<dbReference type="InParanoid" id="A0A1V9XGE7"/>
<comment type="cofactor">
    <cofactor evidence="1">
        <name>Ca(2+)</name>
        <dbReference type="ChEBI" id="CHEBI:29108"/>
    </cofactor>
</comment>
<keyword evidence="10" id="KW-1185">Reference proteome</keyword>
<keyword evidence="4" id="KW-0378">Hydrolase</keyword>
<dbReference type="OrthoDB" id="103349at2759"/>
<feature type="domain" description="Sulfatase N-terminal" evidence="8">
    <location>
        <begin position="69"/>
        <end position="388"/>
    </location>
</feature>
<keyword evidence="6" id="KW-0325">Glycoprotein</keyword>
<dbReference type="PANTHER" id="PTHR10342">
    <property type="entry name" value="ARYLSULFATASE"/>
    <property type="match status" value="1"/>
</dbReference>
<dbReference type="InterPro" id="IPR024607">
    <property type="entry name" value="Sulfatase_CS"/>
</dbReference>
<dbReference type="InterPro" id="IPR017850">
    <property type="entry name" value="Alkaline_phosphatase_core_sf"/>
</dbReference>
<evidence type="ECO:0000313" key="10">
    <source>
        <dbReference type="Proteomes" id="UP000192247"/>
    </source>
</evidence>
<accession>A0A1V9XGE7</accession>
<evidence type="ECO:0000256" key="7">
    <source>
        <dbReference type="SAM" id="SignalP"/>
    </source>
</evidence>
<dbReference type="Proteomes" id="UP000192247">
    <property type="component" value="Unassembled WGS sequence"/>
</dbReference>
<evidence type="ECO:0000313" key="9">
    <source>
        <dbReference type="EMBL" id="OQR72432.1"/>
    </source>
</evidence>
<dbReference type="SUPFAM" id="SSF53649">
    <property type="entry name" value="Alkaline phosphatase-like"/>
    <property type="match status" value="1"/>
</dbReference>
<evidence type="ECO:0000256" key="2">
    <source>
        <dbReference type="ARBA" id="ARBA00008779"/>
    </source>
</evidence>
<dbReference type="GO" id="GO:0046872">
    <property type="term" value="F:metal ion binding"/>
    <property type="evidence" value="ECO:0007669"/>
    <property type="project" value="UniProtKB-KW"/>
</dbReference>
<dbReference type="InterPro" id="IPR047115">
    <property type="entry name" value="ARSB"/>
</dbReference>
<organism evidence="9 10">
    <name type="scientific">Tropilaelaps mercedesae</name>
    <dbReference type="NCBI Taxonomy" id="418985"/>
    <lineage>
        <taxon>Eukaryota</taxon>
        <taxon>Metazoa</taxon>
        <taxon>Ecdysozoa</taxon>
        <taxon>Arthropoda</taxon>
        <taxon>Chelicerata</taxon>
        <taxon>Arachnida</taxon>
        <taxon>Acari</taxon>
        <taxon>Parasitiformes</taxon>
        <taxon>Mesostigmata</taxon>
        <taxon>Gamasina</taxon>
        <taxon>Dermanyssoidea</taxon>
        <taxon>Laelapidae</taxon>
        <taxon>Tropilaelaps</taxon>
    </lineage>
</organism>
<keyword evidence="5" id="KW-0106">Calcium</keyword>
<dbReference type="PANTHER" id="PTHR10342:SF273">
    <property type="entry name" value="RE14504P"/>
    <property type="match status" value="1"/>
</dbReference>
<dbReference type="Gene3D" id="3.40.720.10">
    <property type="entry name" value="Alkaline Phosphatase, subunit A"/>
    <property type="match status" value="1"/>
</dbReference>
<feature type="chain" id="PRO_5010741787" evidence="7">
    <location>
        <begin position="18"/>
        <end position="580"/>
    </location>
</feature>
<dbReference type="Pfam" id="PF00884">
    <property type="entry name" value="Sulfatase"/>
    <property type="match status" value="1"/>
</dbReference>
<dbReference type="STRING" id="418985.A0A1V9XGE7"/>
<protein>
    <submittedName>
        <fullName evidence="9">Arylsulfatase B-like</fullName>
    </submittedName>
</protein>
<proteinExistence type="inferred from homology"/>
<dbReference type="GO" id="GO:0008484">
    <property type="term" value="F:sulfuric ester hydrolase activity"/>
    <property type="evidence" value="ECO:0007669"/>
    <property type="project" value="InterPro"/>
</dbReference>
<evidence type="ECO:0000256" key="3">
    <source>
        <dbReference type="ARBA" id="ARBA00022723"/>
    </source>
</evidence>
<dbReference type="InterPro" id="IPR000917">
    <property type="entry name" value="Sulfatase_N"/>
</dbReference>
<dbReference type="PROSITE" id="PS00149">
    <property type="entry name" value="SULFATASE_2"/>
    <property type="match status" value="1"/>
</dbReference>